<organism evidence="4">
    <name type="scientific">marine sediment metagenome</name>
    <dbReference type="NCBI Taxonomy" id="412755"/>
    <lineage>
        <taxon>unclassified sequences</taxon>
        <taxon>metagenomes</taxon>
        <taxon>ecological metagenomes</taxon>
    </lineage>
</organism>
<dbReference type="InterPro" id="IPR036148">
    <property type="entry name" value="MmgE/PrpD_sf"/>
</dbReference>
<sequence>MKTFSERLTEYAASLEFSNLSPEVVHEVKRRLIDSLGCALGAYRSELGKIVMRVGQKAESTYGVTLLGSYQKTTPDLATFANGALIRYLDYNDTYLSKEPAHPSDNISAALALAEAEKGDGKALITAIILGCEVQCRLCDAASLRERGWDHVAYVSISSAILASRLMNMELEKVEHAIALGITPNIPLRQTRVGELSMWKGCAAANAARNGVFAALLAREGMTGPSEIFEGEKGFFKQITGPFDLKIEDFGGKGGNFKILDTYIKQYPSEYHSQAAVEAALELRKEIEIENIEVINIETYDTCVDIIAGDKEKWNPKTRETADHSLPYCVAVALCDGVVGLGQFAEERIKDPDLQKIMTKIKVMRNPEHNKQYPEAFPCVIEIKSKSGETFTKTVTYPKGHPKNPLTDSELEEKFNTLNSGLINDDTVNEIIDNIWRLETLKDIGSFMRLFKVGK</sequence>
<dbReference type="PANTHER" id="PTHR16943">
    <property type="entry name" value="2-METHYLCITRATE DEHYDRATASE-RELATED"/>
    <property type="match status" value="1"/>
</dbReference>
<dbReference type="PANTHER" id="PTHR16943:SF8">
    <property type="entry name" value="2-METHYLCITRATE DEHYDRATASE"/>
    <property type="match status" value="1"/>
</dbReference>
<dbReference type="Pfam" id="PF03972">
    <property type="entry name" value="MmgE_PrpD_N"/>
    <property type="match status" value="1"/>
</dbReference>
<dbReference type="InterPro" id="IPR045337">
    <property type="entry name" value="MmgE_PrpD_C"/>
</dbReference>
<feature type="domain" description="MmgE/PrpD N-terminal" evidence="2">
    <location>
        <begin position="6"/>
        <end position="247"/>
    </location>
</feature>
<dbReference type="InterPro" id="IPR005656">
    <property type="entry name" value="MmgE_PrpD"/>
</dbReference>
<dbReference type="Pfam" id="PF19305">
    <property type="entry name" value="MmgE_PrpD_C"/>
    <property type="match status" value="1"/>
</dbReference>
<comment type="similarity">
    <text evidence="1">Belongs to the PrpD family.</text>
</comment>
<dbReference type="EMBL" id="LAZR01019378">
    <property type="protein sequence ID" value="KKL92775.1"/>
    <property type="molecule type" value="Genomic_DNA"/>
</dbReference>
<accession>A0A0F9IG84</accession>
<evidence type="ECO:0000259" key="3">
    <source>
        <dbReference type="Pfam" id="PF19305"/>
    </source>
</evidence>
<dbReference type="InterPro" id="IPR045336">
    <property type="entry name" value="MmgE_PrpD_N"/>
</dbReference>
<dbReference type="InterPro" id="IPR042188">
    <property type="entry name" value="MmgE/PrpD_sf_2"/>
</dbReference>
<evidence type="ECO:0008006" key="5">
    <source>
        <dbReference type="Google" id="ProtNLM"/>
    </source>
</evidence>
<name>A0A0F9IG84_9ZZZZ</name>
<comment type="caution">
    <text evidence="4">The sequence shown here is derived from an EMBL/GenBank/DDBJ whole genome shotgun (WGS) entry which is preliminary data.</text>
</comment>
<evidence type="ECO:0000313" key="4">
    <source>
        <dbReference type="EMBL" id="KKL92775.1"/>
    </source>
</evidence>
<evidence type="ECO:0000259" key="2">
    <source>
        <dbReference type="Pfam" id="PF03972"/>
    </source>
</evidence>
<dbReference type="Gene3D" id="1.10.4100.10">
    <property type="entry name" value="2-methylcitrate dehydratase PrpD"/>
    <property type="match status" value="1"/>
</dbReference>
<protein>
    <recommendedName>
        <fullName evidence="5">2-methylcitrate dehydratase</fullName>
    </recommendedName>
</protein>
<dbReference type="GO" id="GO:0016829">
    <property type="term" value="F:lyase activity"/>
    <property type="evidence" value="ECO:0007669"/>
    <property type="project" value="InterPro"/>
</dbReference>
<evidence type="ECO:0000256" key="1">
    <source>
        <dbReference type="ARBA" id="ARBA00006174"/>
    </source>
</evidence>
<dbReference type="Gene3D" id="3.30.1330.120">
    <property type="entry name" value="2-methylcitrate dehydratase PrpD"/>
    <property type="match status" value="1"/>
</dbReference>
<gene>
    <name evidence="4" type="ORF">LCGC14_1881320</name>
</gene>
<dbReference type="AlphaFoldDB" id="A0A0F9IG84"/>
<dbReference type="InterPro" id="IPR042183">
    <property type="entry name" value="MmgE/PrpD_sf_1"/>
</dbReference>
<feature type="domain" description="MmgE/PrpD C-terminal" evidence="3">
    <location>
        <begin position="267"/>
        <end position="437"/>
    </location>
</feature>
<dbReference type="SUPFAM" id="SSF103378">
    <property type="entry name" value="2-methylcitrate dehydratase PrpD"/>
    <property type="match status" value="1"/>
</dbReference>
<reference evidence="4" key="1">
    <citation type="journal article" date="2015" name="Nature">
        <title>Complex archaea that bridge the gap between prokaryotes and eukaryotes.</title>
        <authorList>
            <person name="Spang A."/>
            <person name="Saw J.H."/>
            <person name="Jorgensen S.L."/>
            <person name="Zaremba-Niedzwiedzka K."/>
            <person name="Martijn J."/>
            <person name="Lind A.E."/>
            <person name="van Eijk R."/>
            <person name="Schleper C."/>
            <person name="Guy L."/>
            <person name="Ettema T.J."/>
        </authorList>
    </citation>
    <scope>NUCLEOTIDE SEQUENCE</scope>
</reference>
<proteinExistence type="inferred from homology"/>